<feature type="transmembrane region" description="Helical" evidence="5">
    <location>
        <begin position="130"/>
        <end position="148"/>
    </location>
</feature>
<evidence type="ECO:0000256" key="4">
    <source>
        <dbReference type="ARBA" id="ARBA00023136"/>
    </source>
</evidence>
<reference evidence="6" key="1">
    <citation type="journal article" date="2020" name="Nature">
        <title>Giant virus diversity and host interactions through global metagenomics.</title>
        <authorList>
            <person name="Schulz F."/>
            <person name="Roux S."/>
            <person name="Paez-Espino D."/>
            <person name="Jungbluth S."/>
            <person name="Walsh D.A."/>
            <person name="Denef V.J."/>
            <person name="McMahon K.D."/>
            <person name="Konstantinidis K.T."/>
            <person name="Eloe-Fadrosh E.A."/>
            <person name="Kyrpides N.C."/>
            <person name="Woyke T."/>
        </authorList>
    </citation>
    <scope>NUCLEOTIDE SEQUENCE</scope>
    <source>
        <strain evidence="6">GVMAG-S-1029409-49</strain>
    </source>
</reference>
<dbReference type="PANTHER" id="PTHR31851">
    <property type="entry name" value="FE(2+)/MN(2+) TRANSPORTER PCL1"/>
    <property type="match status" value="1"/>
</dbReference>
<dbReference type="GO" id="GO:0005384">
    <property type="term" value="F:manganese ion transmembrane transporter activity"/>
    <property type="evidence" value="ECO:0007669"/>
    <property type="project" value="InterPro"/>
</dbReference>
<evidence type="ECO:0008006" key="7">
    <source>
        <dbReference type="Google" id="ProtNLM"/>
    </source>
</evidence>
<keyword evidence="3 5" id="KW-1133">Transmembrane helix</keyword>
<dbReference type="EMBL" id="MN740610">
    <property type="protein sequence ID" value="QHU35608.1"/>
    <property type="molecule type" value="Genomic_DNA"/>
</dbReference>
<keyword evidence="2 5" id="KW-0812">Transmembrane</keyword>
<evidence type="ECO:0000256" key="2">
    <source>
        <dbReference type="ARBA" id="ARBA00022692"/>
    </source>
</evidence>
<evidence type="ECO:0000256" key="1">
    <source>
        <dbReference type="ARBA" id="ARBA00004127"/>
    </source>
</evidence>
<proteinExistence type="predicted"/>
<dbReference type="GO" id="GO:0030026">
    <property type="term" value="P:intracellular manganese ion homeostasis"/>
    <property type="evidence" value="ECO:0007669"/>
    <property type="project" value="InterPro"/>
</dbReference>
<comment type="subcellular location">
    <subcellularLocation>
        <location evidence="1">Endomembrane system</location>
        <topology evidence="1">Multi-pass membrane protein</topology>
    </subcellularLocation>
</comment>
<feature type="transmembrane region" description="Helical" evidence="5">
    <location>
        <begin position="69"/>
        <end position="91"/>
    </location>
</feature>
<dbReference type="GO" id="GO:0012505">
    <property type="term" value="C:endomembrane system"/>
    <property type="evidence" value="ECO:0007669"/>
    <property type="project" value="UniProtKB-SubCell"/>
</dbReference>
<dbReference type="InterPro" id="IPR008217">
    <property type="entry name" value="Ccc1_fam"/>
</dbReference>
<feature type="transmembrane region" description="Helical" evidence="5">
    <location>
        <begin position="34"/>
        <end position="57"/>
    </location>
</feature>
<dbReference type="AlphaFoldDB" id="A0A6C0LZY7"/>
<name>A0A6C0LZY7_9ZZZZ</name>
<protein>
    <recommendedName>
        <fullName evidence="7">VIT family protein</fullName>
    </recommendedName>
</protein>
<accession>A0A6C0LZY7</accession>
<keyword evidence="4 5" id="KW-0472">Membrane</keyword>
<evidence type="ECO:0000256" key="5">
    <source>
        <dbReference type="SAM" id="Phobius"/>
    </source>
</evidence>
<evidence type="ECO:0000313" key="6">
    <source>
        <dbReference type="EMBL" id="QHU35608.1"/>
    </source>
</evidence>
<dbReference type="Pfam" id="PF01988">
    <property type="entry name" value="VIT1"/>
    <property type="match status" value="2"/>
</dbReference>
<evidence type="ECO:0000256" key="3">
    <source>
        <dbReference type="ARBA" id="ARBA00022989"/>
    </source>
</evidence>
<dbReference type="CDD" id="cd01059">
    <property type="entry name" value="CCC1_like"/>
    <property type="match status" value="1"/>
</dbReference>
<sequence length="152" mass="15948">MVDVPSIVYGGTDGIITTFAVAVGSYSAGFDRRVPILLGFANLLADATSMASASYLAEKTRGGKYPIRIALTTFSAFVLLGSLPLLPYLLMPHAANATSVILVSFAMTLVGLAIVGYIRSTPKHNSIAETIGIGIATGIVAYGVVYVLKRYE</sequence>
<feature type="transmembrane region" description="Helical" evidence="5">
    <location>
        <begin position="7"/>
        <end position="28"/>
    </location>
</feature>
<feature type="transmembrane region" description="Helical" evidence="5">
    <location>
        <begin position="97"/>
        <end position="118"/>
    </location>
</feature>
<organism evidence="6">
    <name type="scientific">viral metagenome</name>
    <dbReference type="NCBI Taxonomy" id="1070528"/>
    <lineage>
        <taxon>unclassified sequences</taxon>
        <taxon>metagenomes</taxon>
        <taxon>organismal metagenomes</taxon>
    </lineage>
</organism>